<protein>
    <recommendedName>
        <fullName evidence="6">Flavin-containing monooxygenase</fullName>
        <ecNumber evidence="6">1.-.-.-</ecNumber>
    </recommendedName>
</protein>
<evidence type="ECO:0000256" key="6">
    <source>
        <dbReference type="RuleBase" id="RU361177"/>
    </source>
</evidence>
<dbReference type="GO" id="GO:0050661">
    <property type="term" value="F:NADP binding"/>
    <property type="evidence" value="ECO:0007669"/>
    <property type="project" value="InterPro"/>
</dbReference>
<dbReference type="InterPro" id="IPR050346">
    <property type="entry name" value="FMO-like"/>
</dbReference>
<comment type="cofactor">
    <cofactor evidence="6">
        <name>FAD</name>
        <dbReference type="ChEBI" id="CHEBI:57692"/>
    </cofactor>
</comment>
<dbReference type="Pfam" id="PF00743">
    <property type="entry name" value="FMO-like"/>
    <property type="match status" value="2"/>
</dbReference>
<dbReference type="PANTHER" id="PTHR23023">
    <property type="entry name" value="DIMETHYLANILINE MONOOXYGENASE"/>
    <property type="match status" value="1"/>
</dbReference>
<keyword evidence="6 7" id="KW-0503">Monooxygenase</keyword>
<dbReference type="GO" id="GO:0050660">
    <property type="term" value="F:flavin adenine dinucleotide binding"/>
    <property type="evidence" value="ECO:0007669"/>
    <property type="project" value="InterPro"/>
</dbReference>
<dbReference type="PIRSF" id="PIRSF000332">
    <property type="entry name" value="FMO"/>
    <property type="match status" value="1"/>
</dbReference>
<dbReference type="OrthoDB" id="66881at2759"/>
<evidence type="ECO:0000313" key="7">
    <source>
        <dbReference type="EMBL" id="QDZ22920.1"/>
    </source>
</evidence>
<dbReference type="EC" id="1.-.-.-" evidence="6"/>
<keyword evidence="3 6" id="KW-0274">FAD</keyword>
<evidence type="ECO:0000256" key="5">
    <source>
        <dbReference type="ARBA" id="ARBA00023002"/>
    </source>
</evidence>
<dbReference type="PRINTS" id="PR00370">
    <property type="entry name" value="FMOXYGENASE"/>
</dbReference>
<evidence type="ECO:0000256" key="3">
    <source>
        <dbReference type="ARBA" id="ARBA00022827"/>
    </source>
</evidence>
<comment type="similarity">
    <text evidence="1 6">Belongs to the FMO family.</text>
</comment>
<dbReference type="InterPro" id="IPR020946">
    <property type="entry name" value="Flavin_mOase-like"/>
</dbReference>
<organism evidence="7 8">
    <name type="scientific">Chloropicon primus</name>
    <dbReference type="NCBI Taxonomy" id="1764295"/>
    <lineage>
        <taxon>Eukaryota</taxon>
        <taxon>Viridiplantae</taxon>
        <taxon>Chlorophyta</taxon>
        <taxon>Chloropicophyceae</taxon>
        <taxon>Chloropicales</taxon>
        <taxon>Chloropicaceae</taxon>
        <taxon>Chloropicon</taxon>
    </lineage>
</organism>
<name>A0A5B8MU06_9CHLO</name>
<dbReference type="InterPro" id="IPR000960">
    <property type="entry name" value="Flavin_mOase"/>
</dbReference>
<dbReference type="Gene3D" id="3.50.50.60">
    <property type="entry name" value="FAD/NAD(P)-binding domain"/>
    <property type="match status" value="2"/>
</dbReference>
<dbReference type="PROSITE" id="PS51257">
    <property type="entry name" value="PROKAR_LIPOPROTEIN"/>
    <property type="match status" value="1"/>
</dbReference>
<evidence type="ECO:0000256" key="1">
    <source>
        <dbReference type="ARBA" id="ARBA00009183"/>
    </source>
</evidence>
<evidence type="ECO:0000256" key="2">
    <source>
        <dbReference type="ARBA" id="ARBA00022630"/>
    </source>
</evidence>
<reference evidence="7 8" key="1">
    <citation type="submission" date="2018-07" db="EMBL/GenBank/DDBJ databases">
        <title>The complete nuclear genome of the prasinophyte Chloropicon primus (CCMP1205).</title>
        <authorList>
            <person name="Pombert J.-F."/>
            <person name="Otis C."/>
            <person name="Turmel M."/>
            <person name="Lemieux C."/>
        </authorList>
    </citation>
    <scope>NUCLEOTIDE SEQUENCE [LARGE SCALE GENOMIC DNA]</scope>
    <source>
        <strain evidence="7 8">CCMP1205</strain>
    </source>
</reference>
<evidence type="ECO:0000256" key="4">
    <source>
        <dbReference type="ARBA" id="ARBA00022857"/>
    </source>
</evidence>
<dbReference type="InterPro" id="IPR036188">
    <property type="entry name" value="FAD/NAD-bd_sf"/>
</dbReference>
<dbReference type="Proteomes" id="UP000316726">
    <property type="component" value="Chromosome 9"/>
</dbReference>
<keyword evidence="5 6" id="KW-0560">Oxidoreductase</keyword>
<dbReference type="EMBL" id="CP031042">
    <property type="protein sequence ID" value="QDZ22920.1"/>
    <property type="molecule type" value="Genomic_DNA"/>
</dbReference>
<dbReference type="SUPFAM" id="SSF51905">
    <property type="entry name" value="FAD/NAD(P)-binding domain"/>
    <property type="match status" value="2"/>
</dbReference>
<dbReference type="AlphaFoldDB" id="A0A5B8MU06"/>
<gene>
    <name evidence="7" type="ORF">A3770_09p54380</name>
</gene>
<dbReference type="GO" id="GO:0004499">
    <property type="term" value="F:N,N-dimethylaniline monooxygenase activity"/>
    <property type="evidence" value="ECO:0007669"/>
    <property type="project" value="InterPro"/>
</dbReference>
<keyword evidence="2 6" id="KW-0285">Flavoprotein</keyword>
<keyword evidence="8" id="KW-1185">Reference proteome</keyword>
<keyword evidence="4" id="KW-0521">NADP</keyword>
<accession>A0A5B8MU06</accession>
<dbReference type="STRING" id="1764295.A0A5B8MU06"/>
<sequence length="470" mass="53147">MAKLLRGTRRMLRGTQASASGSASCGRPYSSVAVVGAGAAGLVAARELARENLHVTLFERGSEVGGTWVYNEEAAGDKSAYHIHSSLYKSLRVNLPKEIMGYSDFPFVDRTGMRYCKHLEVHQYLQDFASFFGIDRFIEKDTLVEQAEATSEDKWRLRVRPKGSEESEERVFDALVVCNGHFESPKLPQGVDKGFVGAQVHSRDYKRADVEEFIGKRVLVVGAGPSGDDLSREVAQVASAVHWSGRGFDRFDADKMASFRDSLPPKVRLCSNVVRVEGGMAHFEKGEDEPAEVDTILWCTGYHYSVPFLTGDVVETRNGRIEPLYEHLFHPSFGARLSFIGLGFRILPFPFFEIQAKWVAKCLAGGCELPPKQEMLRRALSFYESIDREGARIDMTHCMDGIQWDYLERITSQVEGCEKLEDWKIQLYELNRAKKAKHPNQYRDLVLPEERPFMDAGREAMIREDHHHNL</sequence>
<proteinExistence type="inferred from homology"/>
<evidence type="ECO:0000313" key="8">
    <source>
        <dbReference type="Proteomes" id="UP000316726"/>
    </source>
</evidence>